<dbReference type="Proteomes" id="UP001238450">
    <property type="component" value="Unassembled WGS sequence"/>
</dbReference>
<dbReference type="RefSeq" id="WP_307252347.1">
    <property type="nucleotide sequence ID" value="NZ_JAUSUV010000006.1"/>
</dbReference>
<keyword evidence="1" id="KW-1133">Transmembrane helix</keyword>
<feature type="transmembrane region" description="Helical" evidence="1">
    <location>
        <begin position="66"/>
        <end position="87"/>
    </location>
</feature>
<evidence type="ECO:0000313" key="2">
    <source>
        <dbReference type="EMBL" id="MDQ0417341.1"/>
    </source>
</evidence>
<dbReference type="GO" id="GO:0005886">
    <property type="term" value="C:plasma membrane"/>
    <property type="evidence" value="ECO:0007669"/>
    <property type="project" value="TreeGrafter"/>
</dbReference>
<comment type="caution">
    <text evidence="2">The sequence shown here is derived from an EMBL/GenBank/DDBJ whole genome shotgun (WGS) entry which is preliminary data.</text>
</comment>
<gene>
    <name evidence="2" type="ORF">J2Z48_001514</name>
</gene>
<keyword evidence="1" id="KW-0812">Transmembrane</keyword>
<reference evidence="2 3" key="1">
    <citation type="submission" date="2023-07" db="EMBL/GenBank/DDBJ databases">
        <title>Genomic Encyclopedia of Type Strains, Phase IV (KMG-IV): sequencing the most valuable type-strain genomes for metagenomic binning, comparative biology and taxonomic classification.</title>
        <authorList>
            <person name="Goeker M."/>
        </authorList>
    </citation>
    <scope>NUCLEOTIDE SEQUENCE [LARGE SCALE GENOMIC DNA]</scope>
    <source>
        <strain evidence="2 3">DSM 46876</strain>
    </source>
</reference>
<evidence type="ECO:0000256" key="1">
    <source>
        <dbReference type="SAM" id="Phobius"/>
    </source>
</evidence>
<feature type="transmembrane region" description="Helical" evidence="1">
    <location>
        <begin position="93"/>
        <end position="115"/>
    </location>
</feature>
<protein>
    <submittedName>
        <fullName evidence="2">Transporter family-2 protein</fullName>
    </submittedName>
</protein>
<dbReference type="InterPro" id="IPR006750">
    <property type="entry name" value="YdcZ"/>
</dbReference>
<name>A0AAJ1WTT9_9BACL</name>
<accession>A0AAJ1WTT9</accession>
<dbReference type="PANTHER" id="PTHR34821:SF3">
    <property type="entry name" value="MEMBRANE PROTEIN"/>
    <property type="match status" value="1"/>
</dbReference>
<keyword evidence="1" id="KW-0472">Membrane</keyword>
<evidence type="ECO:0000313" key="3">
    <source>
        <dbReference type="Proteomes" id="UP001238450"/>
    </source>
</evidence>
<dbReference type="EMBL" id="JAUSUV010000006">
    <property type="protein sequence ID" value="MDQ0417341.1"/>
    <property type="molecule type" value="Genomic_DNA"/>
</dbReference>
<sequence length="150" mass="16410">MIIGLLLGCLAGILVSLQNTLNSKLNAHAGTWMTTTWVLGLGFLASFVIGFIVEGTNFLNLRNMEIWYWFSGVLGVFVVSCLMQGIHLLGATYAISIVLTSQIGFALLFDSLGLFGLEKIPFHNTKLLGVLVIISGIFVFKLDGRQRIED</sequence>
<proteinExistence type="predicted"/>
<dbReference type="Pfam" id="PF04657">
    <property type="entry name" value="DMT_YdcZ"/>
    <property type="match status" value="1"/>
</dbReference>
<keyword evidence="3" id="KW-1185">Reference proteome</keyword>
<organism evidence="2 3">
    <name type="scientific">Croceifilum oryzae</name>
    <dbReference type="NCBI Taxonomy" id="1553429"/>
    <lineage>
        <taxon>Bacteria</taxon>
        <taxon>Bacillati</taxon>
        <taxon>Bacillota</taxon>
        <taxon>Bacilli</taxon>
        <taxon>Bacillales</taxon>
        <taxon>Thermoactinomycetaceae</taxon>
        <taxon>Croceifilum</taxon>
    </lineage>
</organism>
<feature type="transmembrane region" description="Helical" evidence="1">
    <location>
        <begin position="37"/>
        <end position="59"/>
    </location>
</feature>
<dbReference type="AlphaFoldDB" id="A0AAJ1WTT9"/>
<dbReference type="PANTHER" id="PTHR34821">
    <property type="entry name" value="INNER MEMBRANE PROTEIN YDCZ"/>
    <property type="match status" value="1"/>
</dbReference>
<feature type="transmembrane region" description="Helical" evidence="1">
    <location>
        <begin position="127"/>
        <end position="144"/>
    </location>
</feature>